<evidence type="ECO:0000256" key="2">
    <source>
        <dbReference type="ARBA" id="ARBA00022692"/>
    </source>
</evidence>
<evidence type="ECO:0000256" key="4">
    <source>
        <dbReference type="ARBA" id="ARBA00023136"/>
    </source>
</evidence>
<evidence type="ECO:0000256" key="3">
    <source>
        <dbReference type="ARBA" id="ARBA00022989"/>
    </source>
</evidence>
<dbReference type="PROSITE" id="PS00216">
    <property type="entry name" value="SUGAR_TRANSPORT_1"/>
    <property type="match status" value="1"/>
</dbReference>
<evidence type="ECO:0000256" key="5">
    <source>
        <dbReference type="SAM" id="Phobius"/>
    </source>
</evidence>
<feature type="transmembrane region" description="Helical" evidence="5">
    <location>
        <begin position="357"/>
        <end position="379"/>
    </location>
</feature>
<gene>
    <name evidence="7" type="ORF">KO481_28005</name>
</gene>
<feature type="domain" description="Major facilitator superfamily (MFS) profile" evidence="6">
    <location>
        <begin position="223"/>
        <end position="408"/>
    </location>
</feature>
<dbReference type="PANTHER" id="PTHR23528">
    <property type="match status" value="1"/>
</dbReference>
<feature type="transmembrane region" description="Helical" evidence="5">
    <location>
        <begin position="53"/>
        <end position="71"/>
    </location>
</feature>
<dbReference type="Gene3D" id="1.20.1250.20">
    <property type="entry name" value="MFS general substrate transporter like domains"/>
    <property type="match status" value="2"/>
</dbReference>
<dbReference type="InterPro" id="IPR036259">
    <property type="entry name" value="MFS_trans_sf"/>
</dbReference>
<feature type="transmembrane region" description="Helical" evidence="5">
    <location>
        <begin position="20"/>
        <end position="41"/>
    </location>
</feature>
<keyword evidence="8" id="KW-1185">Reference proteome</keyword>
<evidence type="ECO:0000313" key="8">
    <source>
        <dbReference type="Proteomes" id="UP000733379"/>
    </source>
</evidence>
<comment type="subcellular location">
    <subcellularLocation>
        <location evidence="1">Cell membrane</location>
        <topology evidence="1">Multi-pass membrane protein</topology>
    </subcellularLocation>
</comment>
<accession>A0ABS6B4X7</accession>
<feature type="transmembrane region" description="Helical" evidence="5">
    <location>
        <begin position="262"/>
        <end position="282"/>
    </location>
</feature>
<dbReference type="PROSITE" id="PS50850">
    <property type="entry name" value="MFS"/>
    <property type="match status" value="1"/>
</dbReference>
<reference evidence="7 8" key="1">
    <citation type="submission" date="2021-06" db="EMBL/GenBank/DDBJ databases">
        <title>Actinomycetes sequencing.</title>
        <authorList>
            <person name="Shan Q."/>
        </authorList>
    </citation>
    <scope>NUCLEOTIDE SEQUENCE [LARGE SCALE GENOMIC DNA]</scope>
    <source>
        <strain evidence="7 8">NEAU-G5</strain>
    </source>
</reference>
<dbReference type="InterPro" id="IPR020846">
    <property type="entry name" value="MFS_dom"/>
</dbReference>
<dbReference type="Pfam" id="PF07690">
    <property type="entry name" value="MFS_1"/>
    <property type="match status" value="1"/>
</dbReference>
<name>A0ABS6B4X7_9NOCA</name>
<dbReference type="InterPro" id="IPR011701">
    <property type="entry name" value="MFS"/>
</dbReference>
<dbReference type="EMBL" id="JAHKNI010000010">
    <property type="protein sequence ID" value="MBU3065359.1"/>
    <property type="molecule type" value="Genomic_DNA"/>
</dbReference>
<evidence type="ECO:0000256" key="1">
    <source>
        <dbReference type="ARBA" id="ARBA00004651"/>
    </source>
</evidence>
<protein>
    <submittedName>
        <fullName evidence="7">MFS transporter</fullName>
    </submittedName>
</protein>
<dbReference type="SUPFAM" id="SSF103473">
    <property type="entry name" value="MFS general substrate transporter"/>
    <property type="match status" value="1"/>
</dbReference>
<feature type="transmembrane region" description="Helical" evidence="5">
    <location>
        <begin position="149"/>
        <end position="172"/>
    </location>
</feature>
<sequence length="408" mass="41451">MAQDTAAVPSSMPRLGRLMAAYSGAQLVLAVCVTGATQVMLPNQIAEFAGEHKVAVFGLVTGVGAVANMIAQPVSGALSDRTATRFGRRMPWLVGGAAGGLVALAVLGSATTVLWIAVCWGLMQLCVGAMNAPLSAVVPDGAPVEKRGLVSALGAIGMFVGALAGVAVATAFSERLPTGYLALGGLLAVGCTLCAALAGERPGTRLAGRGLQWRLPRVADHPDFAWAFLARFLIVLGYQALLSYLRYILTDYIGLSVSQANAAMPTLAAVVTIAVLAGLLPVGILSDRMGRRKVFVVVASLVIAGSAAIPLVWPTLSGLYVSLAIAGVGIGGYAGVDQALMTQVLPRAEDSGRDLGLLNIANNGAQVLAPLAASLAIAFCGGYPVLYASAIVLAVLGAVAIVPIKSVR</sequence>
<dbReference type="PANTHER" id="PTHR23528:SF1">
    <property type="entry name" value="MAJOR FACILITATOR SUPERFAMILY (MFS) PROFILE DOMAIN-CONTAINING PROTEIN"/>
    <property type="match status" value="1"/>
</dbReference>
<feature type="transmembrane region" description="Helical" evidence="5">
    <location>
        <begin position="178"/>
        <end position="199"/>
    </location>
</feature>
<feature type="transmembrane region" description="Helical" evidence="5">
    <location>
        <begin position="319"/>
        <end position="336"/>
    </location>
</feature>
<comment type="caution">
    <text evidence="7">The sequence shown here is derived from an EMBL/GenBank/DDBJ whole genome shotgun (WGS) entry which is preliminary data.</text>
</comment>
<dbReference type="Proteomes" id="UP000733379">
    <property type="component" value="Unassembled WGS sequence"/>
</dbReference>
<proteinExistence type="predicted"/>
<dbReference type="RefSeq" id="WP_215921430.1">
    <property type="nucleotide sequence ID" value="NZ_JAHKNI010000010.1"/>
</dbReference>
<dbReference type="InterPro" id="IPR005829">
    <property type="entry name" value="Sugar_transporter_CS"/>
</dbReference>
<evidence type="ECO:0000259" key="6">
    <source>
        <dbReference type="PROSITE" id="PS50850"/>
    </source>
</evidence>
<evidence type="ECO:0000313" key="7">
    <source>
        <dbReference type="EMBL" id="MBU3065359.1"/>
    </source>
</evidence>
<feature type="transmembrane region" description="Helical" evidence="5">
    <location>
        <begin position="224"/>
        <end position="242"/>
    </location>
</feature>
<organism evidence="7 8">
    <name type="scientific">Nocardia albiluteola</name>
    <dbReference type="NCBI Taxonomy" id="2842303"/>
    <lineage>
        <taxon>Bacteria</taxon>
        <taxon>Bacillati</taxon>
        <taxon>Actinomycetota</taxon>
        <taxon>Actinomycetes</taxon>
        <taxon>Mycobacteriales</taxon>
        <taxon>Nocardiaceae</taxon>
        <taxon>Nocardia</taxon>
    </lineage>
</organism>
<keyword evidence="3 5" id="KW-1133">Transmembrane helix</keyword>
<keyword evidence="4 5" id="KW-0472">Membrane</keyword>
<feature type="transmembrane region" description="Helical" evidence="5">
    <location>
        <begin position="385"/>
        <end position="404"/>
    </location>
</feature>
<feature type="transmembrane region" description="Helical" evidence="5">
    <location>
        <begin position="294"/>
        <end position="313"/>
    </location>
</feature>
<feature type="transmembrane region" description="Helical" evidence="5">
    <location>
        <begin position="114"/>
        <end position="137"/>
    </location>
</feature>
<feature type="transmembrane region" description="Helical" evidence="5">
    <location>
        <begin position="92"/>
        <end position="108"/>
    </location>
</feature>
<keyword evidence="2 5" id="KW-0812">Transmembrane</keyword>